<dbReference type="InterPro" id="IPR051266">
    <property type="entry name" value="CLCR"/>
</dbReference>
<dbReference type="OrthoDB" id="9806395at2"/>
<dbReference type="InterPro" id="IPR011392">
    <property type="entry name" value="Tellurite-R_TerY"/>
</dbReference>
<dbReference type="InterPro" id="IPR036465">
    <property type="entry name" value="vWFA_dom_sf"/>
</dbReference>
<name>A0A1T4UH01_9GAMM</name>
<protein>
    <submittedName>
        <fullName evidence="2">von Willebrand factor type A domain protein</fullName>
    </submittedName>
</protein>
<accession>A0A1T4UH01</accession>
<feature type="domain" description="VWFA" evidence="1">
    <location>
        <begin position="20"/>
        <end position="201"/>
    </location>
</feature>
<reference evidence="2 3" key="1">
    <citation type="submission" date="2017-02" db="EMBL/GenBank/DDBJ databases">
        <authorList>
            <person name="Peterson S.W."/>
        </authorList>
    </citation>
    <scope>NUCLEOTIDE SEQUENCE [LARGE SCALE GENOMIC DNA]</scope>
    <source>
        <strain evidence="2 3">CECT 9189</strain>
    </source>
</reference>
<gene>
    <name evidence="2" type="ORF">CZ814_03254</name>
</gene>
<dbReference type="PANTHER" id="PTHR10579:SF43">
    <property type="entry name" value="ZINC FINGER (C3HC4-TYPE RING FINGER) FAMILY PROTEIN"/>
    <property type="match status" value="1"/>
</dbReference>
<proteinExistence type="predicted"/>
<dbReference type="RefSeq" id="WP_080175971.1">
    <property type="nucleotide sequence ID" value="NZ_AP024856.1"/>
</dbReference>
<dbReference type="Gene3D" id="3.40.50.410">
    <property type="entry name" value="von Willebrand factor, type A domain"/>
    <property type="match status" value="1"/>
</dbReference>
<evidence type="ECO:0000313" key="3">
    <source>
        <dbReference type="Proteomes" id="UP000191116"/>
    </source>
</evidence>
<dbReference type="PANTHER" id="PTHR10579">
    <property type="entry name" value="CALCIUM-ACTIVATED CHLORIDE CHANNEL REGULATOR"/>
    <property type="match status" value="1"/>
</dbReference>
<dbReference type="SUPFAM" id="SSF53300">
    <property type="entry name" value="vWA-like"/>
    <property type="match status" value="1"/>
</dbReference>
<evidence type="ECO:0000313" key="2">
    <source>
        <dbReference type="EMBL" id="SKA52035.1"/>
    </source>
</evidence>
<dbReference type="AlphaFoldDB" id="A0A1T4UH01"/>
<dbReference type="EMBL" id="FUWP01000023">
    <property type="protein sequence ID" value="SKA52035.1"/>
    <property type="molecule type" value="Genomic_DNA"/>
</dbReference>
<sequence>MSTTFDYHNDLVVNPAPRCPCMLVLDASSSMGGSRIDELNRGVSQFIAELKSDDVAASSVEIGVVTFGHQVEQVQPLTCVDDIIDVGRVEACGMTPMGEAVELAIQKLEARKQQYQQNGVSYYQPWLVLMTDGEPNDHWQAAAQKLKNLAQTKKMVVLCIGIGEDANLSLLSEFSAMPPKQLYGLKFKEFFLWLSQSMMRVSASTPGDSIRLPSTQSWDSLDI</sequence>
<organism evidence="2 3">
    <name type="scientific">Photobacterium toruni</name>
    <dbReference type="NCBI Taxonomy" id="1935446"/>
    <lineage>
        <taxon>Bacteria</taxon>
        <taxon>Pseudomonadati</taxon>
        <taxon>Pseudomonadota</taxon>
        <taxon>Gammaproteobacteria</taxon>
        <taxon>Vibrionales</taxon>
        <taxon>Vibrionaceae</taxon>
        <taxon>Photobacterium</taxon>
    </lineage>
</organism>
<dbReference type="InterPro" id="IPR002035">
    <property type="entry name" value="VWF_A"/>
</dbReference>
<dbReference type="SMART" id="SM00327">
    <property type="entry name" value="VWA"/>
    <property type="match status" value="1"/>
</dbReference>
<evidence type="ECO:0000259" key="1">
    <source>
        <dbReference type="PROSITE" id="PS50234"/>
    </source>
</evidence>
<dbReference type="PROSITE" id="PS50234">
    <property type="entry name" value="VWFA"/>
    <property type="match status" value="1"/>
</dbReference>
<dbReference type="PIRSF" id="PIRSF020634">
    <property type="entry name" value="TerY_vWA"/>
    <property type="match status" value="1"/>
</dbReference>
<dbReference type="Proteomes" id="UP000191116">
    <property type="component" value="Unassembled WGS sequence"/>
</dbReference>
<dbReference type="Pfam" id="PF00092">
    <property type="entry name" value="VWA"/>
    <property type="match status" value="1"/>
</dbReference>